<dbReference type="SMART" id="SM00971">
    <property type="entry name" value="SATase_N"/>
    <property type="match status" value="1"/>
</dbReference>
<dbReference type="GO" id="GO:0006535">
    <property type="term" value="P:cysteine biosynthetic process from serine"/>
    <property type="evidence" value="ECO:0007669"/>
    <property type="project" value="InterPro"/>
</dbReference>
<dbReference type="InterPro" id="IPR011004">
    <property type="entry name" value="Trimer_LpxA-like_sf"/>
</dbReference>
<dbReference type="GO" id="GO:0009001">
    <property type="term" value="F:serine O-acetyltransferase activity"/>
    <property type="evidence" value="ECO:0007669"/>
    <property type="project" value="InterPro"/>
</dbReference>
<accession>A0A9N8EV79</accession>
<protein>
    <submittedName>
        <fullName evidence="6">Serine acetyltransferase</fullName>
    </submittedName>
</protein>
<feature type="signal peptide" evidence="4">
    <location>
        <begin position="1"/>
        <end position="35"/>
    </location>
</feature>
<dbReference type="Proteomes" id="UP001153069">
    <property type="component" value="Unassembled WGS sequence"/>
</dbReference>
<dbReference type="Gene3D" id="1.10.3130.10">
    <property type="entry name" value="serine acetyltransferase, domain 1"/>
    <property type="match status" value="1"/>
</dbReference>
<dbReference type="Gene3D" id="2.160.10.10">
    <property type="entry name" value="Hexapeptide repeat proteins"/>
    <property type="match status" value="1"/>
</dbReference>
<evidence type="ECO:0000256" key="1">
    <source>
        <dbReference type="ARBA" id="ARBA00022605"/>
    </source>
</evidence>
<evidence type="ECO:0000256" key="2">
    <source>
        <dbReference type="ARBA" id="ARBA00022679"/>
    </source>
</evidence>
<evidence type="ECO:0000313" key="7">
    <source>
        <dbReference type="Proteomes" id="UP001153069"/>
    </source>
</evidence>
<keyword evidence="2" id="KW-0808">Transferase</keyword>
<feature type="chain" id="PRO_5040171916" evidence="4">
    <location>
        <begin position="36"/>
        <end position="397"/>
    </location>
</feature>
<dbReference type="AlphaFoldDB" id="A0A9N8EV79"/>
<dbReference type="InterPro" id="IPR042122">
    <property type="entry name" value="Ser_AcTrfase_N_sf"/>
</dbReference>
<dbReference type="SUPFAM" id="SSF51161">
    <property type="entry name" value="Trimeric LpxA-like enzymes"/>
    <property type="match status" value="1"/>
</dbReference>
<keyword evidence="7" id="KW-1185">Reference proteome</keyword>
<dbReference type="EMBL" id="CAICTM010001785">
    <property type="protein sequence ID" value="CAB9526156.1"/>
    <property type="molecule type" value="Genomic_DNA"/>
</dbReference>
<dbReference type="PANTHER" id="PTHR42811">
    <property type="entry name" value="SERINE ACETYLTRANSFERASE"/>
    <property type="match status" value="1"/>
</dbReference>
<dbReference type="Pfam" id="PF06426">
    <property type="entry name" value="SATase_N"/>
    <property type="match status" value="1"/>
</dbReference>
<dbReference type="GO" id="GO:0005737">
    <property type="term" value="C:cytoplasm"/>
    <property type="evidence" value="ECO:0007669"/>
    <property type="project" value="InterPro"/>
</dbReference>
<evidence type="ECO:0000256" key="4">
    <source>
        <dbReference type="SAM" id="SignalP"/>
    </source>
</evidence>
<keyword evidence="3" id="KW-0012">Acyltransferase</keyword>
<keyword evidence="4" id="KW-0732">Signal</keyword>
<name>A0A9N8EV79_9STRA</name>
<dbReference type="CDD" id="cd03354">
    <property type="entry name" value="LbH_SAT"/>
    <property type="match status" value="1"/>
</dbReference>
<proteinExistence type="predicted"/>
<comment type="caution">
    <text evidence="6">The sequence shown here is derived from an EMBL/GenBank/DDBJ whole genome shotgun (WGS) entry which is preliminary data.</text>
</comment>
<dbReference type="InterPro" id="IPR045304">
    <property type="entry name" value="LbH_SAT"/>
</dbReference>
<evidence type="ECO:0000259" key="5">
    <source>
        <dbReference type="SMART" id="SM00971"/>
    </source>
</evidence>
<organism evidence="6 7">
    <name type="scientific">Seminavis robusta</name>
    <dbReference type="NCBI Taxonomy" id="568900"/>
    <lineage>
        <taxon>Eukaryota</taxon>
        <taxon>Sar</taxon>
        <taxon>Stramenopiles</taxon>
        <taxon>Ochrophyta</taxon>
        <taxon>Bacillariophyta</taxon>
        <taxon>Bacillariophyceae</taxon>
        <taxon>Bacillariophycidae</taxon>
        <taxon>Naviculales</taxon>
        <taxon>Naviculaceae</taxon>
        <taxon>Seminavis</taxon>
    </lineage>
</organism>
<dbReference type="InterPro" id="IPR010493">
    <property type="entry name" value="Ser_AcTrfase_N"/>
</dbReference>
<evidence type="ECO:0000256" key="3">
    <source>
        <dbReference type="ARBA" id="ARBA00023315"/>
    </source>
</evidence>
<feature type="domain" description="Serine acetyltransferase N-terminal" evidence="5">
    <location>
        <begin position="120"/>
        <end position="223"/>
    </location>
</feature>
<sequence length="397" mass="42984">MMMPKRLALPCCLRARPLWINLCVATLLAAGECEAGFFGGQQRWFSALYSSRLFSHPPNGAADPLLPLVEIDQSNNLYLSTRPEVKEYLESLRWNAALDDDKKLNNNQDAAAALLLYDPLWEQVKLEATMALSANDANAGPLLYTGILSKSSLLEAIVGVISHEIATELIPATALKNLFMEQLIDADVRAISCDLVASSTRSASVENAMAAVLYSQGFHALVCHRLAHRLWQAGRTGLAYYMQSTVSRKYSADIHPAAQMGVGIHLRATAGVVIGETAVLGNDVSILEGVTLGGTGKESGDRHPKLSHGVTVQHGASILGNIPIGEGAIIASKSIVTKPVPPLALFSGVPAKFQGYRALTPDEFKSDMQRHLASKYLQRWKLIMAEIRENEDSNEGQ</sequence>
<keyword evidence="1" id="KW-0028">Amino-acid biosynthesis</keyword>
<dbReference type="OrthoDB" id="25818at2759"/>
<gene>
    <name evidence="6" type="ORF">SEMRO_1787_G297470.1</name>
</gene>
<reference evidence="6" key="1">
    <citation type="submission" date="2020-06" db="EMBL/GenBank/DDBJ databases">
        <authorList>
            <consortium name="Plant Systems Biology data submission"/>
        </authorList>
    </citation>
    <scope>NUCLEOTIDE SEQUENCE</scope>
    <source>
        <strain evidence="6">D6</strain>
    </source>
</reference>
<evidence type="ECO:0000313" key="6">
    <source>
        <dbReference type="EMBL" id="CAB9526156.1"/>
    </source>
</evidence>